<dbReference type="AlphaFoldDB" id="A0A381YU90"/>
<dbReference type="InterPro" id="IPR023606">
    <property type="entry name" value="CoA-Trfase_III_dom_1_sf"/>
</dbReference>
<dbReference type="Gene3D" id="3.30.60.110">
    <property type="match status" value="1"/>
</dbReference>
<proteinExistence type="predicted"/>
<dbReference type="Gene3D" id="3.40.50.10540">
    <property type="entry name" value="Crotonobetainyl-coa:carnitine coa-transferase, domain 1"/>
    <property type="match status" value="1"/>
</dbReference>
<protein>
    <recommendedName>
        <fullName evidence="2">Carnitine dehydratase</fullName>
    </recommendedName>
</protein>
<sequence length="376" mass="40479">MGPLKGLQIIEMAGIGPAPFCGMVLSDLGANVIRVDRVTAAGSVSRQEASNRGKKSIAVDLKTPKGIEIVLNLVAASDAIFEGFRPGVMEKLGLGPDVCLQKNKKIVFGRMTGWGQEGPLAHAAGHDINYISLSGVLATIGRPGSPPVPPLNLIGDYGGGGMLLALGLVAALFETKSSGKGQVIDAAMVDGSALLMTMIYNMRGMGLWKDSLGSNFLDGGAHFYDTYECKDEKYISIASIESKFYQLLREITPLEDSIFDDQLSRELWPEQKKALKEIFLKKTQQEWCDLMEGTDICFAPVLNMAEAPEHPHNKARDAFIELEGIVQPAPAPRFSRTAPEVYPPPAYVGEHTGEVLKSIGMQDSDIEDLKASGEVA</sequence>
<dbReference type="InterPro" id="IPR050509">
    <property type="entry name" value="CoA-transferase_III"/>
</dbReference>
<reference evidence="1" key="1">
    <citation type="submission" date="2018-05" db="EMBL/GenBank/DDBJ databases">
        <authorList>
            <person name="Lanie J.A."/>
            <person name="Ng W.-L."/>
            <person name="Kazmierczak K.M."/>
            <person name="Andrzejewski T.M."/>
            <person name="Davidsen T.M."/>
            <person name="Wayne K.J."/>
            <person name="Tettelin H."/>
            <person name="Glass J.I."/>
            <person name="Rusch D."/>
            <person name="Podicherti R."/>
            <person name="Tsui H.-C.T."/>
            <person name="Winkler M.E."/>
        </authorList>
    </citation>
    <scope>NUCLEOTIDE SEQUENCE</scope>
</reference>
<organism evidence="1">
    <name type="scientific">marine metagenome</name>
    <dbReference type="NCBI Taxonomy" id="408172"/>
    <lineage>
        <taxon>unclassified sequences</taxon>
        <taxon>metagenomes</taxon>
        <taxon>ecological metagenomes</taxon>
    </lineage>
</organism>
<dbReference type="GO" id="GO:0003824">
    <property type="term" value="F:catalytic activity"/>
    <property type="evidence" value="ECO:0007669"/>
    <property type="project" value="InterPro"/>
</dbReference>
<gene>
    <name evidence="1" type="ORF">METZ01_LOCUS133374</name>
</gene>
<dbReference type="Gene3D" id="3.30.1540.10">
    <property type="entry name" value="formyl-coa transferase, domain 3"/>
    <property type="match status" value="1"/>
</dbReference>
<evidence type="ECO:0000313" key="1">
    <source>
        <dbReference type="EMBL" id="SVA80520.1"/>
    </source>
</evidence>
<accession>A0A381YU90</accession>
<dbReference type="PANTHER" id="PTHR48228:SF5">
    <property type="entry name" value="ALPHA-METHYLACYL-COA RACEMASE"/>
    <property type="match status" value="1"/>
</dbReference>
<dbReference type="PANTHER" id="PTHR48228">
    <property type="entry name" value="SUCCINYL-COA--D-CITRAMALATE COA-TRANSFERASE"/>
    <property type="match status" value="1"/>
</dbReference>
<evidence type="ECO:0008006" key="2">
    <source>
        <dbReference type="Google" id="ProtNLM"/>
    </source>
</evidence>
<dbReference type="EMBL" id="UINC01019061">
    <property type="protein sequence ID" value="SVA80520.1"/>
    <property type="molecule type" value="Genomic_DNA"/>
</dbReference>
<name>A0A381YU90_9ZZZZ</name>
<dbReference type="InterPro" id="IPR044855">
    <property type="entry name" value="CoA-Trfase_III_dom3_sf"/>
</dbReference>
<dbReference type="InterPro" id="IPR003673">
    <property type="entry name" value="CoA-Trfase_fam_III"/>
</dbReference>
<dbReference type="Pfam" id="PF02515">
    <property type="entry name" value="CoA_transf_3"/>
    <property type="match status" value="1"/>
</dbReference>
<dbReference type="SUPFAM" id="SSF89796">
    <property type="entry name" value="CoA-transferase family III (CaiB/BaiF)"/>
    <property type="match status" value="1"/>
</dbReference>